<dbReference type="Pfam" id="PF13419">
    <property type="entry name" value="HAD_2"/>
    <property type="match status" value="1"/>
</dbReference>
<dbReference type="Gene3D" id="3.40.50.1000">
    <property type="entry name" value="HAD superfamily/HAD-like"/>
    <property type="match status" value="1"/>
</dbReference>
<dbReference type="RefSeq" id="WP_016789537.1">
    <property type="nucleotide sequence ID" value="NZ_CP065206.1"/>
</dbReference>
<comment type="similarity">
    <text evidence="2">Belongs to the HAD-like hydrolase superfamily. CbbY/CbbZ/Gph/YieH family.</text>
</comment>
<dbReference type="AlphaFoldDB" id="A0A7Z1MLN2"/>
<evidence type="ECO:0000256" key="5">
    <source>
        <dbReference type="ARBA" id="ARBA00023277"/>
    </source>
</evidence>
<evidence type="ECO:0000256" key="4">
    <source>
        <dbReference type="ARBA" id="ARBA00022842"/>
    </source>
</evidence>
<dbReference type="SFLD" id="SFLDS00003">
    <property type="entry name" value="Haloacid_Dehalogenase"/>
    <property type="match status" value="1"/>
</dbReference>
<organism evidence="6">
    <name type="scientific">Vibrio cyclitrophicus</name>
    <dbReference type="NCBI Taxonomy" id="47951"/>
    <lineage>
        <taxon>Bacteria</taxon>
        <taxon>Pseudomonadati</taxon>
        <taxon>Pseudomonadota</taxon>
        <taxon>Gammaproteobacteria</taxon>
        <taxon>Vibrionales</taxon>
        <taxon>Vibrionaceae</taxon>
        <taxon>Vibrio</taxon>
    </lineage>
</organism>
<comment type="cofactor">
    <cofactor evidence="1">
        <name>Mg(2+)</name>
        <dbReference type="ChEBI" id="CHEBI:18420"/>
    </cofactor>
</comment>
<evidence type="ECO:0000313" key="6">
    <source>
        <dbReference type="EMBL" id="PMP31743.1"/>
    </source>
</evidence>
<name>A0A7Z1MLN2_9VIBR</name>
<dbReference type="PROSITE" id="PS01228">
    <property type="entry name" value="COF_1"/>
    <property type="match status" value="1"/>
</dbReference>
<accession>A0A7Z1MLN2</accession>
<evidence type="ECO:0000256" key="2">
    <source>
        <dbReference type="ARBA" id="ARBA00006171"/>
    </source>
</evidence>
<dbReference type="SFLD" id="SFLDG01135">
    <property type="entry name" value="C1.5.6:_HAD__Beta-PGM__Phospha"/>
    <property type="match status" value="1"/>
</dbReference>
<dbReference type="SUPFAM" id="SSF56784">
    <property type="entry name" value="HAD-like"/>
    <property type="match status" value="1"/>
</dbReference>
<dbReference type="PANTHER" id="PTHR46193:SF18">
    <property type="entry name" value="HEXITOL PHOSPHATASE B"/>
    <property type="match status" value="1"/>
</dbReference>
<reference evidence="6" key="2">
    <citation type="journal article" date="2018" name="Nature">
        <title>A major lineage of non-tailed dsDNA viruses as unrecognized killers of marine bacteria.</title>
        <authorList>
            <person name="Kauffman K.M."/>
            <person name="Hussain F.A."/>
            <person name="Yang J."/>
            <person name="Arevalo P."/>
            <person name="Brown J.M."/>
            <person name="Chang W.K."/>
            <person name="VanInsberghe D."/>
            <person name="Elsherbini J."/>
            <person name="Sharma R.S."/>
            <person name="Cutler M.B."/>
            <person name="Kelly L."/>
            <person name="Polz M.F."/>
        </authorList>
    </citation>
    <scope>NUCLEOTIDE SEQUENCE</scope>
    <source>
        <strain evidence="6">10N.222.46.E12</strain>
    </source>
</reference>
<evidence type="ECO:0000256" key="3">
    <source>
        <dbReference type="ARBA" id="ARBA00022723"/>
    </source>
</evidence>
<keyword evidence="5" id="KW-0119">Carbohydrate metabolism</keyword>
<reference evidence="6" key="1">
    <citation type="submission" date="2016-07" db="EMBL/GenBank/DDBJ databases">
        <authorList>
            <person name="Kauffman K."/>
            <person name="Arevalo P."/>
            <person name="Polz M.F."/>
        </authorList>
    </citation>
    <scope>NUCLEOTIDE SEQUENCE</scope>
    <source>
        <strain evidence="6">10N.222.46.E12</strain>
    </source>
</reference>
<comment type="caution">
    <text evidence="6">The sequence shown here is derived from an EMBL/GenBank/DDBJ whole genome shotgun (WGS) entry which is preliminary data.</text>
</comment>
<proteinExistence type="inferred from homology"/>
<dbReference type="PANTHER" id="PTHR46193">
    <property type="entry name" value="6-PHOSPHOGLUCONATE PHOSPHATASE"/>
    <property type="match status" value="1"/>
</dbReference>
<dbReference type="PRINTS" id="PR00413">
    <property type="entry name" value="HADHALOGNASE"/>
</dbReference>
<dbReference type="InterPro" id="IPR006439">
    <property type="entry name" value="HAD-SF_hydro_IA"/>
</dbReference>
<evidence type="ECO:0000256" key="1">
    <source>
        <dbReference type="ARBA" id="ARBA00001946"/>
    </source>
</evidence>
<protein>
    <submittedName>
        <fullName evidence="6">Beta-phosphoglucomutase</fullName>
    </submittedName>
</protein>
<keyword evidence="4" id="KW-0460">Magnesium</keyword>
<dbReference type="InterPro" id="IPR051600">
    <property type="entry name" value="Beta-PGM-like"/>
</dbReference>
<keyword evidence="3" id="KW-0479">Metal-binding</keyword>
<dbReference type="InterPro" id="IPR036412">
    <property type="entry name" value="HAD-like_sf"/>
</dbReference>
<dbReference type="InterPro" id="IPR023198">
    <property type="entry name" value="PGP-like_dom2"/>
</dbReference>
<dbReference type="InterPro" id="IPR023214">
    <property type="entry name" value="HAD_sf"/>
</dbReference>
<dbReference type="GO" id="GO:0046872">
    <property type="term" value="F:metal ion binding"/>
    <property type="evidence" value="ECO:0007669"/>
    <property type="project" value="UniProtKB-KW"/>
</dbReference>
<dbReference type="GO" id="GO:0003824">
    <property type="term" value="F:catalytic activity"/>
    <property type="evidence" value="ECO:0007669"/>
    <property type="project" value="UniProtKB-ARBA"/>
</dbReference>
<dbReference type="SFLD" id="SFLDG01129">
    <property type="entry name" value="C1.5:_HAD__Beta-PGM__Phosphata"/>
    <property type="match status" value="1"/>
</dbReference>
<dbReference type="EMBL" id="MDBS01000016">
    <property type="protein sequence ID" value="PMP31743.1"/>
    <property type="molecule type" value="Genomic_DNA"/>
</dbReference>
<dbReference type="NCBIfam" id="TIGR01509">
    <property type="entry name" value="HAD-SF-IA-v3"/>
    <property type="match status" value="1"/>
</dbReference>
<dbReference type="InterPro" id="IPR041492">
    <property type="entry name" value="HAD_2"/>
</dbReference>
<gene>
    <name evidence="6" type="ORF">BCS90_10550</name>
</gene>
<sequence>MEPIDLYHDAFIFDMDGTLVNSEPLKGMALARACEDYGSIVDYRIYQNVMGMKWERVVQYFFENCGIAPNLEEFNAKFKEHYRLIILKDLTLNEGVEKLLKQIQYSGKQCAVVTSAQSWMTDQILKAFDLAHLFDLVITKEHVAMHKPDPESYLLALSRLDVSANKTVIFEDSTPGLQAGLASGCEVIAIRHAFNQNNDFLGASRIIDNFGVCNLR</sequence>
<dbReference type="Gene3D" id="1.10.150.240">
    <property type="entry name" value="Putative phosphatase, domain 2"/>
    <property type="match status" value="1"/>
</dbReference>